<keyword evidence="6" id="KW-0418">Kinase</keyword>
<dbReference type="OMA" id="PSINDYQ"/>
<accession>A0A1E4RV32</accession>
<organism evidence="6 7">
    <name type="scientific">Cyberlindnera jadinii (strain ATCC 18201 / CBS 1600 / BCRC 20928 / JCM 3617 / NBRC 0987 / NRRL Y-1542)</name>
    <name type="common">Torula yeast</name>
    <name type="synonym">Candida utilis</name>
    <dbReference type="NCBI Taxonomy" id="983966"/>
    <lineage>
        <taxon>Eukaryota</taxon>
        <taxon>Fungi</taxon>
        <taxon>Dikarya</taxon>
        <taxon>Ascomycota</taxon>
        <taxon>Saccharomycotina</taxon>
        <taxon>Saccharomycetes</taxon>
        <taxon>Phaffomycetales</taxon>
        <taxon>Phaffomycetaceae</taxon>
        <taxon>Cyberlindnera</taxon>
    </lineage>
</organism>
<dbReference type="Gene3D" id="1.10.510.10">
    <property type="entry name" value="Transferase(Phosphotransferase) domain 1"/>
    <property type="match status" value="1"/>
</dbReference>
<dbReference type="InterPro" id="IPR017441">
    <property type="entry name" value="Protein_kinase_ATP_BS"/>
</dbReference>
<sequence length="340" mass="38176">MSTATQNGSASGAGGSSFLNNETYVLPFPLAEPNSYLPADIHQSTETVNSLFFVNDQSKLKKLGSGGGAMVFGAQQKATHKWFAIKKLYLLKHETPDHFYHRAAREFIIGQGLSGHRHIIGTYALLKVQTYTTIQRGWAICLEFCKHGDLYDFIKTNHYKSSGLNEKFCFFKQIAYGLKFMQDCGISHRDMKPENILIDQDACLKITDFGIADYAHEDPNDLSSPLKECKTFVGSPPYVPPEAMDLKDPTKKSSYIMFDQDNWALGMILFVLIYGSQPFLSASNTDAMYRDWTVSYATLCNSTPAFRTADRSHGPGYEFKWAKEFKSTGAARVAWRLLDP</sequence>
<dbReference type="PANTHER" id="PTHR24348">
    <property type="entry name" value="SERINE/THREONINE-PROTEIN KINASE UNC-51-RELATED"/>
    <property type="match status" value="1"/>
</dbReference>
<dbReference type="Proteomes" id="UP000094389">
    <property type="component" value="Unassembled WGS sequence"/>
</dbReference>
<gene>
    <name evidence="6" type="ORF">CYBJADRAFT_132171</name>
</gene>
<keyword evidence="2 3" id="KW-0067">ATP-binding</keyword>
<dbReference type="GO" id="GO:0005737">
    <property type="term" value="C:cytoplasm"/>
    <property type="evidence" value="ECO:0007669"/>
    <property type="project" value="TreeGrafter"/>
</dbReference>
<evidence type="ECO:0000313" key="7">
    <source>
        <dbReference type="Proteomes" id="UP000094389"/>
    </source>
</evidence>
<keyword evidence="6" id="KW-0808">Transferase</keyword>
<feature type="non-terminal residue" evidence="6">
    <location>
        <position position="340"/>
    </location>
</feature>
<dbReference type="PROSITE" id="PS00108">
    <property type="entry name" value="PROTEIN_KINASE_ST"/>
    <property type="match status" value="1"/>
</dbReference>
<dbReference type="InterPro" id="IPR011009">
    <property type="entry name" value="Kinase-like_dom_sf"/>
</dbReference>
<dbReference type="AlphaFoldDB" id="A0A1E4RV32"/>
<dbReference type="GO" id="GO:0004674">
    <property type="term" value="F:protein serine/threonine kinase activity"/>
    <property type="evidence" value="ECO:0007669"/>
    <property type="project" value="UniProtKB-KW"/>
</dbReference>
<name>A0A1E4RV32_CYBJN</name>
<dbReference type="OrthoDB" id="4062651at2759"/>
<protein>
    <submittedName>
        <fullName evidence="6">Kinase-like protein</fullName>
    </submittedName>
</protein>
<dbReference type="InterPro" id="IPR000719">
    <property type="entry name" value="Prot_kinase_dom"/>
</dbReference>
<dbReference type="GO" id="GO:0010506">
    <property type="term" value="P:regulation of autophagy"/>
    <property type="evidence" value="ECO:0007669"/>
    <property type="project" value="InterPro"/>
</dbReference>
<keyword evidence="4" id="KW-0723">Serine/threonine-protein kinase</keyword>
<dbReference type="PROSITE" id="PS00107">
    <property type="entry name" value="PROTEIN_KINASE_ATP"/>
    <property type="match status" value="1"/>
</dbReference>
<keyword evidence="7" id="KW-1185">Reference proteome</keyword>
<reference evidence="6 7" key="1">
    <citation type="journal article" date="2016" name="Proc. Natl. Acad. Sci. U.S.A.">
        <title>Comparative genomics of biotechnologically important yeasts.</title>
        <authorList>
            <person name="Riley R."/>
            <person name="Haridas S."/>
            <person name="Wolfe K.H."/>
            <person name="Lopes M.R."/>
            <person name="Hittinger C.T."/>
            <person name="Goeker M."/>
            <person name="Salamov A.A."/>
            <person name="Wisecaver J.H."/>
            <person name="Long T.M."/>
            <person name="Calvey C.H."/>
            <person name="Aerts A.L."/>
            <person name="Barry K.W."/>
            <person name="Choi C."/>
            <person name="Clum A."/>
            <person name="Coughlan A.Y."/>
            <person name="Deshpande S."/>
            <person name="Douglass A.P."/>
            <person name="Hanson S.J."/>
            <person name="Klenk H.-P."/>
            <person name="LaButti K.M."/>
            <person name="Lapidus A."/>
            <person name="Lindquist E.A."/>
            <person name="Lipzen A.M."/>
            <person name="Meier-Kolthoff J.P."/>
            <person name="Ohm R.A."/>
            <person name="Otillar R.P."/>
            <person name="Pangilinan J.L."/>
            <person name="Peng Y."/>
            <person name="Rokas A."/>
            <person name="Rosa C.A."/>
            <person name="Scheuner C."/>
            <person name="Sibirny A.A."/>
            <person name="Slot J.C."/>
            <person name="Stielow J.B."/>
            <person name="Sun H."/>
            <person name="Kurtzman C.P."/>
            <person name="Blackwell M."/>
            <person name="Grigoriev I.V."/>
            <person name="Jeffries T.W."/>
        </authorList>
    </citation>
    <scope>NUCLEOTIDE SEQUENCE [LARGE SCALE GENOMIC DNA]</scope>
    <source>
        <strain evidence="7">ATCC 18201 / CBS 1600 / BCRC 20928 / JCM 3617 / NBRC 0987 / NRRL Y-1542</strain>
    </source>
</reference>
<feature type="domain" description="Protein kinase" evidence="5">
    <location>
        <begin position="57"/>
        <end position="340"/>
    </location>
</feature>
<dbReference type="RefSeq" id="XP_020068137.1">
    <property type="nucleotide sequence ID" value="XM_020213040.1"/>
</dbReference>
<evidence type="ECO:0000256" key="2">
    <source>
        <dbReference type="ARBA" id="ARBA00022840"/>
    </source>
</evidence>
<dbReference type="Pfam" id="PF00069">
    <property type="entry name" value="Pkinase"/>
    <property type="match status" value="1"/>
</dbReference>
<dbReference type="EMBL" id="KV453944">
    <property type="protein sequence ID" value="ODV71098.1"/>
    <property type="molecule type" value="Genomic_DNA"/>
</dbReference>
<dbReference type="SMART" id="SM00220">
    <property type="entry name" value="S_TKc"/>
    <property type="match status" value="1"/>
</dbReference>
<dbReference type="STRING" id="983966.A0A1E4RV32"/>
<comment type="similarity">
    <text evidence="4">Belongs to the protein kinase superfamily.</text>
</comment>
<evidence type="ECO:0000256" key="4">
    <source>
        <dbReference type="RuleBase" id="RU000304"/>
    </source>
</evidence>
<dbReference type="InterPro" id="IPR045269">
    <property type="entry name" value="Atg1-like"/>
</dbReference>
<feature type="binding site" evidence="3">
    <location>
        <position position="87"/>
    </location>
    <ligand>
        <name>ATP</name>
        <dbReference type="ChEBI" id="CHEBI:30616"/>
    </ligand>
</feature>
<proteinExistence type="inferred from homology"/>
<dbReference type="GO" id="GO:0005524">
    <property type="term" value="F:ATP binding"/>
    <property type="evidence" value="ECO:0007669"/>
    <property type="project" value="UniProtKB-UniRule"/>
</dbReference>
<keyword evidence="1 3" id="KW-0547">Nucleotide-binding</keyword>
<dbReference type="PROSITE" id="PS50011">
    <property type="entry name" value="PROTEIN_KINASE_DOM"/>
    <property type="match status" value="1"/>
</dbReference>
<evidence type="ECO:0000259" key="5">
    <source>
        <dbReference type="PROSITE" id="PS50011"/>
    </source>
</evidence>
<dbReference type="GeneID" id="30987436"/>
<evidence type="ECO:0000256" key="3">
    <source>
        <dbReference type="PROSITE-ProRule" id="PRU10141"/>
    </source>
</evidence>
<evidence type="ECO:0000313" key="6">
    <source>
        <dbReference type="EMBL" id="ODV71098.1"/>
    </source>
</evidence>
<dbReference type="SUPFAM" id="SSF56112">
    <property type="entry name" value="Protein kinase-like (PK-like)"/>
    <property type="match status" value="1"/>
</dbReference>
<dbReference type="InterPro" id="IPR008271">
    <property type="entry name" value="Ser/Thr_kinase_AS"/>
</dbReference>
<evidence type="ECO:0000256" key="1">
    <source>
        <dbReference type="ARBA" id="ARBA00022741"/>
    </source>
</evidence>